<keyword evidence="1" id="KW-0812">Transmembrane</keyword>
<accession>A0ABV8VQ92</accession>
<comment type="caution">
    <text evidence="2">The sequence shown here is derived from an EMBL/GenBank/DDBJ whole genome shotgun (WGS) entry which is preliminary data.</text>
</comment>
<organism evidence="2 3">
    <name type="scientific">Gracilibacillus marinus</name>
    <dbReference type="NCBI Taxonomy" id="630535"/>
    <lineage>
        <taxon>Bacteria</taxon>
        <taxon>Bacillati</taxon>
        <taxon>Bacillota</taxon>
        <taxon>Bacilli</taxon>
        <taxon>Bacillales</taxon>
        <taxon>Bacillaceae</taxon>
        <taxon>Gracilibacillus</taxon>
    </lineage>
</organism>
<feature type="transmembrane region" description="Helical" evidence="1">
    <location>
        <begin position="189"/>
        <end position="213"/>
    </location>
</feature>
<evidence type="ECO:0000256" key="1">
    <source>
        <dbReference type="SAM" id="Phobius"/>
    </source>
</evidence>
<feature type="transmembrane region" description="Helical" evidence="1">
    <location>
        <begin position="294"/>
        <end position="318"/>
    </location>
</feature>
<sequence length="357" mass="37334">MEILKDILAALSGVLNGLPQGLLALAFGFASVPTAMAFLVGALGNSFTGSVAVISFQAETITVAGAMGKNLRERLSMIFFGALIMFIIGAFGALEWIMEWIGPVITNGMMAGVGIMLTKVAWDMAKDDKTPGIVSFITGLITYIATQDLVYTITISVVLSSIVAFFVRKDTDKDAKKPFVDDRFKRTRFVINPMVIRGALAMVCLNIGANIAFGNINSDIAGKDVNVDTLAMISSLADMASSFFGGGPVEVVISATASAPNPVWSGVLMMAIMAIILLLKLLPKIGKFIPTASIAGFLFVLGAIVTLPGNAAAALTTGEGSEGIIGAITMVVTAITDPFVGMLSGVVIQFLMNLLGF</sequence>
<reference evidence="3" key="1">
    <citation type="journal article" date="2019" name="Int. J. Syst. Evol. Microbiol.">
        <title>The Global Catalogue of Microorganisms (GCM) 10K type strain sequencing project: providing services to taxonomists for standard genome sequencing and annotation.</title>
        <authorList>
            <consortium name="The Broad Institute Genomics Platform"/>
            <consortium name="The Broad Institute Genome Sequencing Center for Infectious Disease"/>
            <person name="Wu L."/>
            <person name="Ma J."/>
        </authorList>
    </citation>
    <scope>NUCLEOTIDE SEQUENCE [LARGE SCALE GENOMIC DNA]</scope>
    <source>
        <strain evidence="3">KACC 14058</strain>
    </source>
</reference>
<feature type="transmembrane region" description="Helical" evidence="1">
    <location>
        <begin position="75"/>
        <end position="94"/>
    </location>
</feature>
<feature type="transmembrane region" description="Helical" evidence="1">
    <location>
        <begin position="35"/>
        <end position="54"/>
    </location>
</feature>
<evidence type="ECO:0000313" key="3">
    <source>
        <dbReference type="Proteomes" id="UP001595880"/>
    </source>
</evidence>
<keyword evidence="1" id="KW-1133">Transmembrane helix</keyword>
<feature type="transmembrane region" description="Helical" evidence="1">
    <location>
        <begin position="100"/>
        <end position="118"/>
    </location>
</feature>
<proteinExistence type="predicted"/>
<evidence type="ECO:0000313" key="2">
    <source>
        <dbReference type="EMBL" id="MFC4386205.1"/>
    </source>
</evidence>
<name>A0ABV8VQ92_9BACI</name>
<dbReference type="RefSeq" id="WP_390194631.1">
    <property type="nucleotide sequence ID" value="NZ_JBHSDV010000001.1"/>
</dbReference>
<feature type="transmembrane region" description="Helical" evidence="1">
    <location>
        <begin position="130"/>
        <end position="145"/>
    </location>
</feature>
<protein>
    <submittedName>
        <fullName evidence="2">NCS2 family permease</fullName>
    </submittedName>
</protein>
<feature type="transmembrane region" description="Helical" evidence="1">
    <location>
        <begin position="324"/>
        <end position="351"/>
    </location>
</feature>
<feature type="transmembrane region" description="Helical" evidence="1">
    <location>
        <begin position="7"/>
        <end position="29"/>
    </location>
</feature>
<dbReference type="EMBL" id="JBHSDV010000001">
    <property type="protein sequence ID" value="MFC4386205.1"/>
    <property type="molecule type" value="Genomic_DNA"/>
</dbReference>
<keyword evidence="1" id="KW-0472">Membrane</keyword>
<keyword evidence="3" id="KW-1185">Reference proteome</keyword>
<feature type="transmembrane region" description="Helical" evidence="1">
    <location>
        <begin position="263"/>
        <end position="282"/>
    </location>
</feature>
<feature type="transmembrane region" description="Helical" evidence="1">
    <location>
        <begin position="151"/>
        <end position="168"/>
    </location>
</feature>
<gene>
    <name evidence="2" type="ORF">ACFOZ1_00140</name>
</gene>
<dbReference type="Proteomes" id="UP001595880">
    <property type="component" value="Unassembled WGS sequence"/>
</dbReference>